<dbReference type="Pfam" id="PF00005">
    <property type="entry name" value="ABC_tran"/>
    <property type="match status" value="2"/>
</dbReference>
<protein>
    <submittedName>
        <fullName evidence="3">ATP-binding cassette domain-containing protein</fullName>
    </submittedName>
</protein>
<keyword evidence="1" id="KW-0175">Coiled coil</keyword>
<dbReference type="InterPro" id="IPR017871">
    <property type="entry name" value="ABC_transporter-like_CS"/>
</dbReference>
<gene>
    <name evidence="3" type="ORF">KQ878_03070</name>
</gene>
<keyword evidence="4" id="KW-1185">Reference proteome</keyword>
<keyword evidence="3" id="KW-0067">ATP-binding</keyword>
<organism evidence="3 4">
    <name type="scientific">Mycoplasma zalophidermidis</name>
    <dbReference type="NCBI Taxonomy" id="398174"/>
    <lineage>
        <taxon>Bacteria</taxon>
        <taxon>Bacillati</taxon>
        <taxon>Mycoplasmatota</taxon>
        <taxon>Mollicutes</taxon>
        <taxon>Mycoplasmataceae</taxon>
        <taxon>Mycoplasma</taxon>
    </lineage>
</organism>
<evidence type="ECO:0000256" key="1">
    <source>
        <dbReference type="SAM" id="Coils"/>
    </source>
</evidence>
<comment type="caution">
    <text evidence="3">The sequence shown here is derived from an EMBL/GenBank/DDBJ whole genome shotgun (WGS) entry which is preliminary data.</text>
</comment>
<dbReference type="RefSeq" id="WP_216567912.1">
    <property type="nucleotide sequence ID" value="NZ_JAHMHK010000005.1"/>
</dbReference>
<dbReference type="SMART" id="SM00382">
    <property type="entry name" value="AAA"/>
    <property type="match status" value="1"/>
</dbReference>
<sequence>MRLLKKLFNKINVSASKYTEEDYQEYRRILESVITHKEDKSLPAIELKNVYIDFGETLAVDDVSFKIPEGKLVTLLGPSGSGKTTALNAISGLLTISSGKVRFYGKNVTALTPQKRKIGFVFQNYALYPHMSVYANIAFPLKNDAAWQNGIITKSLIAQTKINNIYLKKLGASELETQSYLETVENTRAVLDELERLLSKSISKRRHNFSMAQSAYKLALNKYEAKSSILAKNVLERFSDLKEDYKKIISNIKFEKSIEKSNGIVREVLPCPMIQEIEESGLLVFKKPHVVKAPKDTQHIWAFTHDYAQLEKKYAEYEELLARIDELNKLDYSKADAIKLAKLEKKLLVNQTICKHAMKLINIQDESVDKIKQLKKELKDAEVELRTISKEHIARAKRNMKKIPVIMQKEYNRIHKELNDKYDFVRIIKEDKKLRNFNLTPEERAEIEEISKDIISIKKALHRDVLEVAKRVNILPILQKKPTRLSGGQQQRVSIARAIVKKPKILLMDEPLSNLDAKLRINTRQWIREIQQSLGITTVFVTHDQEEAMSISDIVVCMSTAKVQQMGTPMELYNKPVNQFVARFLGMPEMGLLPGDYTNGVLKVLGVNIPGVKLQGKDSAEVNVGVRAEDYTIIEDSSQAQFHGKVTTVEQFGKESKLVVTLNKDTKLNFLVNNKYNFHVGDDLHFNIPSDRLHIFDSVSEERIEYDVQ</sequence>
<dbReference type="InterPro" id="IPR003593">
    <property type="entry name" value="AAA+_ATPase"/>
</dbReference>
<keyword evidence="3" id="KW-0547">Nucleotide-binding</keyword>
<dbReference type="InterPro" id="IPR047641">
    <property type="entry name" value="ABC_transpr_MalK/UgpC-like"/>
</dbReference>
<dbReference type="InterPro" id="IPR003439">
    <property type="entry name" value="ABC_transporter-like_ATP-bd"/>
</dbReference>
<reference evidence="3" key="1">
    <citation type="submission" date="2021-06" db="EMBL/GenBank/DDBJ databases">
        <title>Novel Mycoplasma species detected in California sea lions (Zalophus californianus) from the USA.</title>
        <authorList>
            <person name="Volokhov D.V."/>
            <person name="Furtak V.A."/>
            <person name="Zagorodnyaya T.A."/>
        </authorList>
    </citation>
    <scope>NUCLEOTIDE SEQUENCE [LARGE SCALE GENOMIC DNA]</scope>
    <source>
        <strain evidence="3">CSL 4779</strain>
    </source>
</reference>
<feature type="domain" description="ABC transporter" evidence="2">
    <location>
        <begin position="45"/>
        <end position="585"/>
    </location>
</feature>
<evidence type="ECO:0000259" key="2">
    <source>
        <dbReference type="PROSITE" id="PS50893"/>
    </source>
</evidence>
<proteinExistence type="predicted"/>
<feature type="coiled-coil region" evidence="1">
    <location>
        <begin position="364"/>
        <end position="391"/>
    </location>
</feature>
<dbReference type="PROSITE" id="PS00211">
    <property type="entry name" value="ABC_TRANSPORTER_1"/>
    <property type="match status" value="1"/>
</dbReference>
<dbReference type="Proteomes" id="UP000812267">
    <property type="component" value="Unassembled WGS sequence"/>
</dbReference>
<dbReference type="PANTHER" id="PTHR43875:SF1">
    <property type="entry name" value="OSMOPROTECTIVE COMPOUNDS UPTAKE ATP-BINDING PROTEIN GGTA"/>
    <property type="match status" value="1"/>
</dbReference>
<dbReference type="PROSITE" id="PS50893">
    <property type="entry name" value="ABC_TRANSPORTER_2"/>
    <property type="match status" value="1"/>
</dbReference>
<name>A0ABS6DS62_9MOLU</name>
<dbReference type="PANTHER" id="PTHR43875">
    <property type="entry name" value="MALTODEXTRIN IMPORT ATP-BINDING PROTEIN MSMX"/>
    <property type="match status" value="1"/>
</dbReference>
<evidence type="ECO:0000313" key="4">
    <source>
        <dbReference type="Proteomes" id="UP000812267"/>
    </source>
</evidence>
<evidence type="ECO:0000313" key="3">
    <source>
        <dbReference type="EMBL" id="MBU4693848.1"/>
    </source>
</evidence>
<dbReference type="InterPro" id="IPR013611">
    <property type="entry name" value="Transp-assoc_OB_typ2"/>
</dbReference>
<dbReference type="GO" id="GO:0005524">
    <property type="term" value="F:ATP binding"/>
    <property type="evidence" value="ECO:0007669"/>
    <property type="project" value="UniProtKB-KW"/>
</dbReference>
<dbReference type="Pfam" id="PF08402">
    <property type="entry name" value="TOBE_2"/>
    <property type="match status" value="1"/>
</dbReference>
<dbReference type="EMBL" id="JAHMHK010000005">
    <property type="protein sequence ID" value="MBU4693848.1"/>
    <property type="molecule type" value="Genomic_DNA"/>
</dbReference>
<accession>A0ABS6DS62</accession>